<name>A0A3M7SKX0_BRAPC</name>
<evidence type="ECO:0000313" key="2">
    <source>
        <dbReference type="Proteomes" id="UP000276133"/>
    </source>
</evidence>
<sequence>MDTLKFRIKNIRSKNDALQKLCNFARKYTPLKISILKRNLRLSLKHGSGSPDHRIRDIKHGFFFRIFNA</sequence>
<dbReference type="Proteomes" id="UP000276133">
    <property type="component" value="Unassembled WGS sequence"/>
</dbReference>
<accession>A0A3M7SKX0</accession>
<reference evidence="1 2" key="1">
    <citation type="journal article" date="2018" name="Sci. Rep.">
        <title>Genomic signatures of local adaptation to the degree of environmental predictability in rotifers.</title>
        <authorList>
            <person name="Franch-Gras L."/>
            <person name="Hahn C."/>
            <person name="Garcia-Roger E.M."/>
            <person name="Carmona M.J."/>
            <person name="Serra M."/>
            <person name="Gomez A."/>
        </authorList>
    </citation>
    <scope>NUCLEOTIDE SEQUENCE [LARGE SCALE GENOMIC DNA]</scope>
    <source>
        <strain evidence="1">HYR1</strain>
    </source>
</reference>
<comment type="caution">
    <text evidence="1">The sequence shown here is derived from an EMBL/GenBank/DDBJ whole genome shotgun (WGS) entry which is preliminary data.</text>
</comment>
<proteinExistence type="predicted"/>
<protein>
    <submittedName>
        <fullName evidence="1">Uncharacterized protein</fullName>
    </submittedName>
</protein>
<keyword evidence="2" id="KW-1185">Reference proteome</keyword>
<organism evidence="1 2">
    <name type="scientific">Brachionus plicatilis</name>
    <name type="common">Marine rotifer</name>
    <name type="synonym">Brachionus muelleri</name>
    <dbReference type="NCBI Taxonomy" id="10195"/>
    <lineage>
        <taxon>Eukaryota</taxon>
        <taxon>Metazoa</taxon>
        <taxon>Spiralia</taxon>
        <taxon>Gnathifera</taxon>
        <taxon>Rotifera</taxon>
        <taxon>Eurotatoria</taxon>
        <taxon>Monogononta</taxon>
        <taxon>Pseudotrocha</taxon>
        <taxon>Ploima</taxon>
        <taxon>Brachionidae</taxon>
        <taxon>Brachionus</taxon>
    </lineage>
</organism>
<dbReference type="EMBL" id="REGN01001187">
    <property type="protein sequence ID" value="RNA36441.1"/>
    <property type="molecule type" value="Genomic_DNA"/>
</dbReference>
<gene>
    <name evidence="1" type="ORF">BpHYR1_003163</name>
</gene>
<dbReference type="AlphaFoldDB" id="A0A3M7SKX0"/>
<evidence type="ECO:0000313" key="1">
    <source>
        <dbReference type="EMBL" id="RNA36441.1"/>
    </source>
</evidence>